<gene>
    <name evidence="3" type="ORF">B1A_03916</name>
</gene>
<dbReference type="SUPFAM" id="SSF102645">
    <property type="entry name" value="CoaB-like"/>
    <property type="match status" value="1"/>
</dbReference>
<dbReference type="InterPro" id="IPR007085">
    <property type="entry name" value="DNA/pantothenate-metab_flavo_C"/>
</dbReference>
<evidence type="ECO:0000256" key="1">
    <source>
        <dbReference type="SAM" id="MobiDB-lite"/>
    </source>
</evidence>
<dbReference type="GO" id="GO:0003824">
    <property type="term" value="F:catalytic activity"/>
    <property type="evidence" value="ECO:0007669"/>
    <property type="project" value="UniProtKB-ARBA"/>
</dbReference>
<dbReference type="EMBL" id="AUZX01002862">
    <property type="protein sequence ID" value="EQD75556.1"/>
    <property type="molecule type" value="Genomic_DNA"/>
</dbReference>
<comment type="caution">
    <text evidence="3">The sequence shown here is derived from an EMBL/GenBank/DDBJ whole genome shotgun (WGS) entry which is preliminary data.</text>
</comment>
<protein>
    <submittedName>
        <fullName evidence="3">Pantothenate metabolism flavoprotein</fullName>
    </submittedName>
</protein>
<dbReference type="AlphaFoldDB" id="T1BRP5"/>
<dbReference type="Gene3D" id="3.40.50.10300">
    <property type="entry name" value="CoaB-like"/>
    <property type="match status" value="1"/>
</dbReference>
<evidence type="ECO:0000313" key="3">
    <source>
        <dbReference type="EMBL" id="EQD75556.1"/>
    </source>
</evidence>
<evidence type="ECO:0000259" key="2">
    <source>
        <dbReference type="Pfam" id="PF04127"/>
    </source>
</evidence>
<sequence>IDSVRSITNESTGDTAVALASQAHLRGARVELWLGAHTARVPPYLRVIRWRSVRDLAALARARVTDLRASDLVIVPAALADYTTSPEPGKISSRSRPSLSLRLDPAPKLLPLLRSLAPPPTRLVGFKLLADSDPAGLRTAAERLARESGADAIVANGAESIGAGRVRALWVATGKIRPIEGTKTELADRILDLAEPMLDRGASRGRSRPHRRRASHTAGSHVTPPP</sequence>
<name>T1BRP5_9ZZZZ</name>
<accession>T1BRP5</accession>
<organism evidence="3">
    <name type="scientific">mine drainage metagenome</name>
    <dbReference type="NCBI Taxonomy" id="410659"/>
    <lineage>
        <taxon>unclassified sequences</taxon>
        <taxon>metagenomes</taxon>
        <taxon>ecological metagenomes</taxon>
    </lineage>
</organism>
<feature type="region of interest" description="Disordered" evidence="1">
    <location>
        <begin position="198"/>
        <end position="226"/>
    </location>
</feature>
<feature type="domain" description="DNA/pantothenate metabolism flavoprotein C-terminal" evidence="2">
    <location>
        <begin position="1"/>
        <end position="193"/>
    </location>
</feature>
<dbReference type="Pfam" id="PF04127">
    <property type="entry name" value="DFP"/>
    <property type="match status" value="1"/>
</dbReference>
<proteinExistence type="predicted"/>
<reference evidence="3" key="2">
    <citation type="journal article" date="2014" name="ISME J.">
        <title>Microbial stratification in low pH oxic and suboxic macroscopic growths along an acid mine drainage.</title>
        <authorList>
            <person name="Mendez-Garcia C."/>
            <person name="Mesa V."/>
            <person name="Sprenger R.R."/>
            <person name="Richter M."/>
            <person name="Diez M.S."/>
            <person name="Solano J."/>
            <person name="Bargiela R."/>
            <person name="Golyshina O.V."/>
            <person name="Manteca A."/>
            <person name="Ramos J.L."/>
            <person name="Gallego J.R."/>
            <person name="Llorente I."/>
            <person name="Martins Dos Santos V.A."/>
            <person name="Jensen O.N."/>
            <person name="Pelaez A.I."/>
            <person name="Sanchez J."/>
            <person name="Ferrer M."/>
        </authorList>
    </citation>
    <scope>NUCLEOTIDE SEQUENCE</scope>
</reference>
<feature type="compositionally biased region" description="Basic residues" evidence="1">
    <location>
        <begin position="203"/>
        <end position="215"/>
    </location>
</feature>
<dbReference type="InterPro" id="IPR035929">
    <property type="entry name" value="CoaB-like_sf"/>
</dbReference>
<feature type="non-terminal residue" evidence="3">
    <location>
        <position position="1"/>
    </location>
</feature>
<dbReference type="GO" id="GO:0015937">
    <property type="term" value="P:coenzyme A biosynthetic process"/>
    <property type="evidence" value="ECO:0007669"/>
    <property type="project" value="UniProtKB-ARBA"/>
</dbReference>
<reference evidence="3" key="1">
    <citation type="submission" date="2013-08" db="EMBL/GenBank/DDBJ databases">
        <authorList>
            <person name="Mendez C."/>
            <person name="Richter M."/>
            <person name="Ferrer M."/>
            <person name="Sanchez J."/>
        </authorList>
    </citation>
    <scope>NUCLEOTIDE SEQUENCE</scope>
</reference>